<organism evidence="2">
    <name type="scientific">Candidatus Tisiphia endosymbiont of Sergentomyia squamirostris</name>
    <dbReference type="NCBI Taxonomy" id="3113639"/>
    <lineage>
        <taxon>Bacteria</taxon>
        <taxon>Pseudomonadati</taxon>
        <taxon>Pseudomonadota</taxon>
        <taxon>Alphaproteobacteria</taxon>
        <taxon>Rickettsiales</taxon>
        <taxon>Rickettsiaceae</taxon>
        <taxon>Rickettsieae</taxon>
        <taxon>Candidatus Tisiphia</taxon>
    </lineage>
</organism>
<accession>A0AAT9G6L7</accession>
<name>A0AAT9G6L7_9RICK</name>
<reference evidence="2" key="1">
    <citation type="submission" date="2024-01" db="EMBL/GenBank/DDBJ databases">
        <title>Sequencing the genomes of a sandfly, Sergentomyia squamirostris, and its two endosymbionts.</title>
        <authorList>
            <person name="Itokawa K."/>
            <person name="Sanjoba C."/>
        </authorList>
    </citation>
    <scope>NUCLEOTIDE SEQUENCE</scope>
    <source>
        <strain evidence="2">RiSSQ</strain>
    </source>
</reference>
<keyword evidence="1" id="KW-0472">Membrane</keyword>
<evidence type="ECO:0000256" key="1">
    <source>
        <dbReference type="SAM" id="Phobius"/>
    </source>
</evidence>
<keyword evidence="1" id="KW-0812">Transmembrane</keyword>
<feature type="transmembrane region" description="Helical" evidence="1">
    <location>
        <begin position="12"/>
        <end position="30"/>
    </location>
</feature>
<feature type="transmembrane region" description="Helical" evidence="1">
    <location>
        <begin position="180"/>
        <end position="203"/>
    </location>
</feature>
<proteinExistence type="predicted"/>
<keyword evidence="1" id="KW-1133">Transmembrane helix</keyword>
<dbReference type="EMBL" id="AP029170">
    <property type="protein sequence ID" value="BFD45476.1"/>
    <property type="molecule type" value="Genomic_DNA"/>
</dbReference>
<gene>
    <name evidence="2" type="ORF">DMENIID0002_01220</name>
</gene>
<dbReference type="AlphaFoldDB" id="A0AAT9G6L7"/>
<protein>
    <submittedName>
        <fullName evidence="2">Uncharacterized protein</fullName>
    </submittedName>
</protein>
<sequence>MFIKRKNILKASAISMMFVISFVILTNILVRRCINHEYHQQNLIKLEEYHNIIRSLLVDKFNINYILSSNDISDQISILKEHIRNHVFISKYHIPNSVYGKNDLPYTTLQELLDIVSNQAFKYNITINNHSIISNGVVEFQESVNKQYYINKDLTYNISIQISPNSYYTQQAISRVKQQILLLNIGSVFTILVLCMIVLYLSYRDKKIKFKLNKLEADLTNSMEHSKNILLFHKINEEFTLKCYHYSKSSNNKKSFNISNTVNVEEELGYNSEYFPLPITTLESHNEINYHTIKLTPIILYLQSYYTGYTACYNSNIKLDIVSNIETLEVPFESEIFNQIMVSVLSNILYFNKNTERSRCVKLIFQNNLITFIGEGFSLDQNLAVRYSEKIFNDTANLYILNLGQIFILLKSFKINCQVTKNKYSTTIEIKLDNVPTELNTDTTQKAQIIKMNKYRKLNDLK</sequence>
<evidence type="ECO:0000313" key="2">
    <source>
        <dbReference type="EMBL" id="BFD45476.1"/>
    </source>
</evidence>